<dbReference type="eggNOG" id="ENOG502S7AD">
    <property type="taxonomic scope" value="Eukaryota"/>
</dbReference>
<accession>H3GQR3</accession>
<reference evidence="6" key="2">
    <citation type="submission" date="2015-06" db="UniProtKB">
        <authorList>
            <consortium name="EnsemblProtists"/>
        </authorList>
    </citation>
    <scope>IDENTIFICATION</scope>
    <source>
        <strain evidence="6">Pr102</strain>
    </source>
</reference>
<keyword evidence="5" id="KW-0812">Transmembrane</keyword>
<sequence>MTVEKEKQETDSSTFDWKRRTIASLDRAELVFGDARRFFRFLQFLEMADMYRHVREPMRAVRVLRRLRILCFFFFYLTENCVVFYTRVLGVSPREPLMKRLRRSCNGFWLLSILLAFPLDHMLQRGSMLSTAKKLLDLPVASVGFSGSRVSDGLFGVVGLASAQIGLCTCWTDTMAKFQQQHLKRLGATPDVA</sequence>
<evidence type="ECO:0000313" key="7">
    <source>
        <dbReference type="Proteomes" id="UP000005238"/>
    </source>
</evidence>
<dbReference type="AlphaFoldDB" id="H3GQR3"/>
<dbReference type="EMBL" id="DS566034">
    <property type="status" value="NOT_ANNOTATED_CDS"/>
    <property type="molecule type" value="Genomic_DNA"/>
</dbReference>
<keyword evidence="2 5" id="KW-0472">Membrane</keyword>
<dbReference type="Pfam" id="PF05648">
    <property type="entry name" value="PEX11"/>
    <property type="match status" value="1"/>
</dbReference>
<keyword evidence="7" id="KW-1185">Reference proteome</keyword>
<feature type="transmembrane region" description="Helical" evidence="5">
    <location>
        <begin position="67"/>
        <end position="86"/>
    </location>
</feature>
<evidence type="ECO:0000256" key="1">
    <source>
        <dbReference type="ARBA" id="ARBA00022593"/>
    </source>
</evidence>
<reference evidence="7" key="1">
    <citation type="journal article" date="2006" name="Science">
        <title>Phytophthora genome sequences uncover evolutionary origins and mechanisms of pathogenesis.</title>
        <authorList>
            <person name="Tyler B.M."/>
            <person name="Tripathy S."/>
            <person name="Zhang X."/>
            <person name="Dehal P."/>
            <person name="Jiang R.H."/>
            <person name="Aerts A."/>
            <person name="Arredondo F.D."/>
            <person name="Baxter L."/>
            <person name="Bensasson D."/>
            <person name="Beynon J.L."/>
            <person name="Chapman J."/>
            <person name="Damasceno C.M."/>
            <person name="Dorrance A.E."/>
            <person name="Dou D."/>
            <person name="Dickerman A.W."/>
            <person name="Dubchak I.L."/>
            <person name="Garbelotto M."/>
            <person name="Gijzen M."/>
            <person name="Gordon S.G."/>
            <person name="Govers F."/>
            <person name="Grunwald N.J."/>
            <person name="Huang W."/>
            <person name="Ivors K.L."/>
            <person name="Jones R.W."/>
            <person name="Kamoun S."/>
            <person name="Krampis K."/>
            <person name="Lamour K.H."/>
            <person name="Lee M.K."/>
            <person name="McDonald W.H."/>
            <person name="Medina M."/>
            <person name="Meijer H.J."/>
            <person name="Nordberg E.K."/>
            <person name="Maclean D.J."/>
            <person name="Ospina-Giraldo M.D."/>
            <person name="Morris P.F."/>
            <person name="Phuntumart V."/>
            <person name="Putnam N.H."/>
            <person name="Rash S."/>
            <person name="Rose J.K."/>
            <person name="Sakihama Y."/>
            <person name="Salamov A.A."/>
            <person name="Savidor A."/>
            <person name="Scheuring C.F."/>
            <person name="Smith B.M."/>
            <person name="Sobral B.W."/>
            <person name="Terry A."/>
            <person name="Torto-Alalibo T.A."/>
            <person name="Win J."/>
            <person name="Xu Z."/>
            <person name="Zhang H."/>
            <person name="Grigoriev I.V."/>
            <person name="Rokhsar D.S."/>
            <person name="Boore J.L."/>
        </authorList>
    </citation>
    <scope>NUCLEOTIDE SEQUENCE [LARGE SCALE GENOMIC DNA]</scope>
    <source>
        <strain evidence="7">Pr102</strain>
    </source>
</reference>
<dbReference type="GO" id="GO:0005778">
    <property type="term" value="C:peroxisomal membrane"/>
    <property type="evidence" value="ECO:0000318"/>
    <property type="project" value="GO_Central"/>
</dbReference>
<proteinExistence type="predicted"/>
<dbReference type="VEuPathDB" id="FungiDB:KRP22_1378"/>
<dbReference type="InterPro" id="IPR008733">
    <property type="entry name" value="PEX11"/>
</dbReference>
<dbReference type="OMA" id="CNGFWLL"/>
<evidence type="ECO:0000256" key="5">
    <source>
        <dbReference type="SAM" id="Phobius"/>
    </source>
</evidence>
<name>H3GQR3_PHYRM</name>
<dbReference type="Proteomes" id="UP000005238">
    <property type="component" value="Unassembled WGS sequence"/>
</dbReference>
<evidence type="ECO:0000256" key="2">
    <source>
        <dbReference type="ARBA" id="ARBA00023136"/>
    </source>
</evidence>
<keyword evidence="5" id="KW-1133">Transmembrane helix</keyword>
<keyword evidence="3" id="KW-0576">Peroxisome</keyword>
<keyword evidence="1" id="KW-0962">Peroxisome biogenesis</keyword>
<evidence type="ECO:0000256" key="4">
    <source>
        <dbReference type="ARBA" id="ARBA00046271"/>
    </source>
</evidence>
<protein>
    <submittedName>
        <fullName evidence="6">Uncharacterized protein</fullName>
    </submittedName>
</protein>
<evidence type="ECO:0000256" key="3">
    <source>
        <dbReference type="ARBA" id="ARBA00023140"/>
    </source>
</evidence>
<organism evidence="6 7">
    <name type="scientific">Phytophthora ramorum</name>
    <name type="common">Sudden oak death agent</name>
    <dbReference type="NCBI Taxonomy" id="164328"/>
    <lineage>
        <taxon>Eukaryota</taxon>
        <taxon>Sar</taxon>
        <taxon>Stramenopiles</taxon>
        <taxon>Oomycota</taxon>
        <taxon>Peronosporomycetes</taxon>
        <taxon>Peronosporales</taxon>
        <taxon>Peronosporaceae</taxon>
        <taxon>Phytophthora</taxon>
    </lineage>
</organism>
<evidence type="ECO:0000313" key="6">
    <source>
        <dbReference type="EnsemblProtists" id="Phyra79153"/>
    </source>
</evidence>
<dbReference type="InParanoid" id="H3GQR3"/>
<comment type="subcellular location">
    <subcellularLocation>
        <location evidence="4">Peroxisome membrane</location>
    </subcellularLocation>
</comment>
<dbReference type="VEuPathDB" id="FungiDB:KRP23_1248"/>
<dbReference type="PANTHER" id="PTHR12652:SF50">
    <property type="entry name" value="PEROXIN 11"/>
    <property type="match status" value="1"/>
</dbReference>
<dbReference type="GO" id="GO:0016559">
    <property type="term" value="P:peroxisome fission"/>
    <property type="evidence" value="ECO:0000318"/>
    <property type="project" value="GO_Central"/>
</dbReference>
<dbReference type="EnsemblProtists" id="Phyra79153">
    <property type="protein sequence ID" value="Phyra79153"/>
    <property type="gene ID" value="Phyra79153"/>
</dbReference>
<dbReference type="HOGENOM" id="CLU_096663_0_0_1"/>
<dbReference type="PANTHER" id="PTHR12652">
    <property type="entry name" value="PEROXISOMAL BIOGENESIS FACTOR 11"/>
    <property type="match status" value="1"/>
</dbReference>